<protein>
    <submittedName>
        <fullName evidence="4">MIR motif-containing protein</fullName>
    </submittedName>
</protein>
<feature type="domain" description="MIR" evidence="3">
    <location>
        <begin position="77"/>
        <end position="129"/>
    </location>
</feature>
<proteinExistence type="predicted"/>
<feature type="domain" description="MIR" evidence="3">
    <location>
        <begin position="15"/>
        <end position="69"/>
    </location>
</feature>
<evidence type="ECO:0000313" key="5">
    <source>
        <dbReference type="Proteomes" id="UP001448207"/>
    </source>
</evidence>
<dbReference type="Proteomes" id="UP001448207">
    <property type="component" value="Unassembled WGS sequence"/>
</dbReference>
<dbReference type="PROSITE" id="PS50919">
    <property type="entry name" value="MIR"/>
    <property type="match status" value="2"/>
</dbReference>
<dbReference type="Pfam" id="PF02815">
    <property type="entry name" value="MIR"/>
    <property type="match status" value="1"/>
</dbReference>
<evidence type="ECO:0000259" key="3">
    <source>
        <dbReference type="PROSITE" id="PS50919"/>
    </source>
</evidence>
<dbReference type="EMBL" id="JBCLYO010000027">
    <property type="protein sequence ID" value="KAL0077571.1"/>
    <property type="molecule type" value="Genomic_DNA"/>
</dbReference>
<dbReference type="SMART" id="SM00472">
    <property type="entry name" value="MIR"/>
    <property type="match status" value="3"/>
</dbReference>
<dbReference type="InterPro" id="IPR036300">
    <property type="entry name" value="MIR_dom_sf"/>
</dbReference>
<evidence type="ECO:0000256" key="1">
    <source>
        <dbReference type="ARBA" id="ARBA00022729"/>
    </source>
</evidence>
<dbReference type="InterPro" id="IPR016093">
    <property type="entry name" value="MIR_motif"/>
</dbReference>
<dbReference type="SUPFAM" id="SSF82109">
    <property type="entry name" value="MIR domain"/>
    <property type="match status" value="1"/>
</dbReference>
<sequence>MNNEQNLITNDQLGFQHVTCGSTIKLSNQANQHRLHSHGVSYGSGSGQQSVTGFSSSDDANSFWLLRAAFGKQCKRGDPVPCGSIIRLRHTNTNGYLHSHNHKSPLSSQQEVSCYDGNDTGDDWRVECASGSKFWLREEPVQFVHVESQAYLSCNGAHQFGHPIPGQLEVSGTKGSSKHTQWIAQVNNDNNNNNNNSDAIMVKYRISLFQQPFNNTYT</sequence>
<gene>
    <name evidence="4" type="ORF">J3Q64DRAFT_1646689</name>
</gene>
<dbReference type="PANTHER" id="PTHR46809:SF2">
    <property type="entry name" value="GH21273P"/>
    <property type="match status" value="1"/>
</dbReference>
<dbReference type="PANTHER" id="PTHR46809">
    <property type="entry name" value="STROMAL CELL-DERIVED FACTOR 2-LIKE PROTEIN"/>
    <property type="match status" value="1"/>
</dbReference>
<name>A0ABR3AN85_PHYBL</name>
<evidence type="ECO:0000313" key="4">
    <source>
        <dbReference type="EMBL" id="KAL0077571.1"/>
    </source>
</evidence>
<organism evidence="4 5">
    <name type="scientific">Phycomyces blakesleeanus</name>
    <dbReference type="NCBI Taxonomy" id="4837"/>
    <lineage>
        <taxon>Eukaryota</taxon>
        <taxon>Fungi</taxon>
        <taxon>Fungi incertae sedis</taxon>
        <taxon>Mucoromycota</taxon>
        <taxon>Mucoromycotina</taxon>
        <taxon>Mucoromycetes</taxon>
        <taxon>Mucorales</taxon>
        <taxon>Phycomycetaceae</taxon>
        <taxon>Phycomyces</taxon>
    </lineage>
</organism>
<evidence type="ECO:0000256" key="2">
    <source>
        <dbReference type="ARBA" id="ARBA00022737"/>
    </source>
</evidence>
<dbReference type="CDD" id="cd23279">
    <property type="entry name" value="beta-trefoil_MIR_SDF2-like"/>
    <property type="match status" value="1"/>
</dbReference>
<accession>A0ABR3AN85</accession>
<keyword evidence="2" id="KW-0677">Repeat</keyword>
<comment type="caution">
    <text evidence="4">The sequence shown here is derived from an EMBL/GenBank/DDBJ whole genome shotgun (WGS) entry which is preliminary data.</text>
</comment>
<keyword evidence="1" id="KW-0732">Signal</keyword>
<keyword evidence="5" id="KW-1185">Reference proteome</keyword>
<reference evidence="4 5" key="1">
    <citation type="submission" date="2024-04" db="EMBL/GenBank/DDBJ databases">
        <title>Symmetric and asymmetric DNA N6-adenine methylation regulates different biological responses in Mucorales.</title>
        <authorList>
            <consortium name="Lawrence Berkeley National Laboratory"/>
            <person name="Lax C."/>
            <person name="Mondo S.J."/>
            <person name="Osorio-Concepcion M."/>
            <person name="Muszewska A."/>
            <person name="Corrochano-Luque M."/>
            <person name="Gutierrez G."/>
            <person name="Riley R."/>
            <person name="Lipzen A."/>
            <person name="Guo J."/>
            <person name="Hundley H."/>
            <person name="Amirebrahimi M."/>
            <person name="Ng V."/>
            <person name="Lorenzo-Gutierrez D."/>
            <person name="Binder U."/>
            <person name="Yang J."/>
            <person name="Song Y."/>
            <person name="Canovas D."/>
            <person name="Navarro E."/>
            <person name="Freitag M."/>
            <person name="Gabaldon T."/>
            <person name="Grigoriev I.V."/>
            <person name="Corrochano L.M."/>
            <person name="Nicolas F.E."/>
            <person name="Garre V."/>
        </authorList>
    </citation>
    <scope>NUCLEOTIDE SEQUENCE [LARGE SCALE GENOMIC DNA]</scope>
    <source>
        <strain evidence="4 5">L51</strain>
    </source>
</reference>
<dbReference type="Gene3D" id="2.80.10.50">
    <property type="match status" value="1"/>
</dbReference>